<dbReference type="GO" id="GO:0035438">
    <property type="term" value="F:cyclic-di-GMP binding"/>
    <property type="evidence" value="ECO:0007669"/>
    <property type="project" value="InterPro"/>
</dbReference>
<name>A0A4V3NZF3_9BACT</name>
<keyword evidence="3" id="KW-1185">Reference proteome</keyword>
<feature type="domain" description="PilZ" evidence="1">
    <location>
        <begin position="4"/>
        <end position="81"/>
    </location>
</feature>
<gene>
    <name evidence="2" type="ORF">E4633_14220</name>
</gene>
<protein>
    <submittedName>
        <fullName evidence="2">PilZ domain-containing protein</fullName>
    </submittedName>
</protein>
<evidence type="ECO:0000313" key="3">
    <source>
        <dbReference type="Proteomes" id="UP000306416"/>
    </source>
</evidence>
<accession>A0A4V3NZF3</accession>
<comment type="caution">
    <text evidence="2">The sequence shown here is derived from an EMBL/GenBank/DDBJ whole genome shotgun (WGS) entry which is preliminary data.</text>
</comment>
<dbReference type="RefSeq" id="WP_135871102.1">
    <property type="nucleotide sequence ID" value="NZ_SRSC01000003.1"/>
</dbReference>
<dbReference type="Pfam" id="PF07238">
    <property type="entry name" value="PilZ"/>
    <property type="match status" value="1"/>
</dbReference>
<evidence type="ECO:0000313" key="2">
    <source>
        <dbReference type="EMBL" id="TGU71472.1"/>
    </source>
</evidence>
<evidence type="ECO:0000259" key="1">
    <source>
        <dbReference type="Pfam" id="PF07238"/>
    </source>
</evidence>
<dbReference type="AlphaFoldDB" id="A0A4V3NZF3"/>
<dbReference type="InterPro" id="IPR009875">
    <property type="entry name" value="PilZ_domain"/>
</dbReference>
<proteinExistence type="predicted"/>
<dbReference type="EMBL" id="SRSC01000003">
    <property type="protein sequence ID" value="TGU71472.1"/>
    <property type="molecule type" value="Genomic_DNA"/>
</dbReference>
<reference evidence="2 3" key="1">
    <citation type="submission" date="2019-04" db="EMBL/GenBank/DDBJ databases">
        <title>Geobacter oryzae sp. nov., ferric-reducing bacteria isolated from paddy soil.</title>
        <authorList>
            <person name="Xu Z."/>
            <person name="Masuda Y."/>
            <person name="Itoh H."/>
            <person name="Senoo K."/>
        </authorList>
    </citation>
    <scope>NUCLEOTIDE SEQUENCE [LARGE SCALE GENOMIC DNA]</scope>
    <source>
        <strain evidence="2 3">Red111</strain>
    </source>
</reference>
<sequence length="86" mass="9529">MDIEKRSSARLAFRAKAYIHWDNHDIEGEVENVSVDGAFVTAASKMHVNDVVALTINDTPTIGINAKVVRLTSTGMGLRFEKTLHF</sequence>
<dbReference type="Gene3D" id="2.40.10.220">
    <property type="entry name" value="predicted glycosyltransferase like domains"/>
    <property type="match status" value="1"/>
</dbReference>
<organism evidence="2 3">
    <name type="scientific">Geomonas terrae</name>
    <dbReference type="NCBI Taxonomy" id="2562681"/>
    <lineage>
        <taxon>Bacteria</taxon>
        <taxon>Pseudomonadati</taxon>
        <taxon>Thermodesulfobacteriota</taxon>
        <taxon>Desulfuromonadia</taxon>
        <taxon>Geobacterales</taxon>
        <taxon>Geobacteraceae</taxon>
        <taxon>Geomonas</taxon>
    </lineage>
</organism>
<dbReference type="Proteomes" id="UP000306416">
    <property type="component" value="Unassembled WGS sequence"/>
</dbReference>
<dbReference type="SUPFAM" id="SSF141371">
    <property type="entry name" value="PilZ domain-like"/>
    <property type="match status" value="1"/>
</dbReference>